<feature type="domain" description="Methyltransferase type 11" evidence="1">
    <location>
        <begin position="58"/>
        <end position="150"/>
    </location>
</feature>
<dbReference type="AlphaFoldDB" id="A0A1I3BRL2"/>
<accession>A0A1I3BRL2</accession>
<reference evidence="2 3" key="1">
    <citation type="submission" date="2016-10" db="EMBL/GenBank/DDBJ databases">
        <authorList>
            <person name="de Groot N.N."/>
        </authorList>
    </citation>
    <scope>NUCLEOTIDE SEQUENCE [LARGE SCALE GENOMIC DNA]</scope>
    <source>
        <strain evidence="2 3">CGMCC 1.6848</strain>
    </source>
</reference>
<dbReference type="SUPFAM" id="SSF53335">
    <property type="entry name" value="S-adenosyl-L-methionine-dependent methyltransferases"/>
    <property type="match status" value="1"/>
</dbReference>
<protein>
    <submittedName>
        <fullName evidence="2">Malonyl-CoA O-methyltransferase</fullName>
    </submittedName>
</protein>
<evidence type="ECO:0000313" key="3">
    <source>
        <dbReference type="Proteomes" id="UP000199040"/>
    </source>
</evidence>
<dbReference type="GO" id="GO:0032259">
    <property type="term" value="P:methylation"/>
    <property type="evidence" value="ECO:0007669"/>
    <property type="project" value="UniProtKB-KW"/>
</dbReference>
<dbReference type="Proteomes" id="UP000199040">
    <property type="component" value="Unassembled WGS sequence"/>
</dbReference>
<dbReference type="EMBL" id="FOPY01000007">
    <property type="protein sequence ID" value="SFH64559.1"/>
    <property type="molecule type" value="Genomic_DNA"/>
</dbReference>
<organism evidence="2 3">
    <name type="scientific">Modicisalibacter xianhensis</name>
    <dbReference type="NCBI Taxonomy" id="442341"/>
    <lineage>
        <taxon>Bacteria</taxon>
        <taxon>Pseudomonadati</taxon>
        <taxon>Pseudomonadota</taxon>
        <taxon>Gammaproteobacteria</taxon>
        <taxon>Oceanospirillales</taxon>
        <taxon>Halomonadaceae</taxon>
        <taxon>Modicisalibacter</taxon>
    </lineage>
</organism>
<keyword evidence="2" id="KW-0808">Transferase</keyword>
<dbReference type="GO" id="GO:0008757">
    <property type="term" value="F:S-adenosylmethionine-dependent methyltransferase activity"/>
    <property type="evidence" value="ECO:0007669"/>
    <property type="project" value="InterPro"/>
</dbReference>
<dbReference type="Pfam" id="PF08241">
    <property type="entry name" value="Methyltransf_11"/>
    <property type="match status" value="1"/>
</dbReference>
<dbReference type="InterPro" id="IPR013216">
    <property type="entry name" value="Methyltransf_11"/>
</dbReference>
<sequence length="266" mass="29278">MQVEGTRVLPAHHDHAWRRRVSHAFSRAATAYTSRAQAQHAMGLALWQRLPERATTVLDLGCGPGHWTARLSDHYRVQAIGLDLALGMLGEARRRHAGQGRWLCGDALTMPLTSQSLDLVFSNLAIQWCRDLQGVFDELHRVLAPGGCALINTLAPGTLAEVIQAWSHPDKPAAVERFASSRQVYLAARQAGFEIRLEQAAESFYYPDLSAVMASIKGIGAQVSHGGPVLTRRDVAHARQRYEALRQPAGLPVTYQRLTLELNKPG</sequence>
<dbReference type="PANTHER" id="PTHR43861">
    <property type="entry name" value="TRANS-ACONITATE 2-METHYLTRANSFERASE-RELATED"/>
    <property type="match status" value="1"/>
</dbReference>
<evidence type="ECO:0000313" key="2">
    <source>
        <dbReference type="EMBL" id="SFH64559.1"/>
    </source>
</evidence>
<evidence type="ECO:0000259" key="1">
    <source>
        <dbReference type="Pfam" id="PF08241"/>
    </source>
</evidence>
<name>A0A1I3BRL2_9GAMM</name>
<gene>
    <name evidence="2" type="ORF">SAMN04487959_10755</name>
</gene>
<dbReference type="CDD" id="cd02440">
    <property type="entry name" value="AdoMet_MTases"/>
    <property type="match status" value="1"/>
</dbReference>
<dbReference type="Gene3D" id="3.40.50.150">
    <property type="entry name" value="Vaccinia Virus protein VP39"/>
    <property type="match status" value="1"/>
</dbReference>
<keyword evidence="3" id="KW-1185">Reference proteome</keyword>
<dbReference type="InterPro" id="IPR029063">
    <property type="entry name" value="SAM-dependent_MTases_sf"/>
</dbReference>
<proteinExistence type="predicted"/>
<dbReference type="STRING" id="442341.SAMN04487959_10755"/>
<dbReference type="RefSeq" id="WP_092846132.1">
    <property type="nucleotide sequence ID" value="NZ_FOPY01000007.1"/>
</dbReference>
<dbReference type="PANTHER" id="PTHR43861:SF1">
    <property type="entry name" value="TRANS-ACONITATE 2-METHYLTRANSFERASE"/>
    <property type="match status" value="1"/>
</dbReference>
<keyword evidence="2" id="KW-0489">Methyltransferase</keyword>